<evidence type="ECO:0000313" key="3">
    <source>
        <dbReference type="Proteomes" id="UP000029267"/>
    </source>
</evidence>
<feature type="transmembrane region" description="Helical" evidence="1">
    <location>
        <begin position="107"/>
        <end position="125"/>
    </location>
</feature>
<evidence type="ECO:0000256" key="1">
    <source>
        <dbReference type="SAM" id="Phobius"/>
    </source>
</evidence>
<feature type="transmembrane region" description="Helical" evidence="1">
    <location>
        <begin position="612"/>
        <end position="630"/>
    </location>
</feature>
<dbReference type="Proteomes" id="UP000029267">
    <property type="component" value="Unassembled WGS sequence"/>
</dbReference>
<feature type="transmembrane region" description="Helical" evidence="1">
    <location>
        <begin position="269"/>
        <end position="291"/>
    </location>
</feature>
<accession>A0ABU6BB32</accession>
<gene>
    <name evidence="2" type="ORF">EP10_000007</name>
</gene>
<name>A0ABU6BB32_9BACL</name>
<proteinExistence type="predicted"/>
<feature type="transmembrane region" description="Helical" evidence="1">
    <location>
        <begin position="194"/>
        <end position="216"/>
    </location>
</feature>
<feature type="transmembrane region" description="Helical" evidence="1">
    <location>
        <begin position="69"/>
        <end position="87"/>
    </location>
</feature>
<reference evidence="2 3" key="1">
    <citation type="journal article" date="2014" name="Genome Announc.">
        <title>Draft Genome Sequence of Geobacillus icigianus Strain G1w1T Isolated from Hot Springs in the Valley of Geysers, Kamchatka (Russian Federation).</title>
        <authorList>
            <person name="Bryanskaya A.V."/>
            <person name="Rozanov A.S."/>
            <person name="Logacheva M.D."/>
            <person name="Kotenko A.V."/>
            <person name="Peltek S.E."/>
        </authorList>
    </citation>
    <scope>NUCLEOTIDE SEQUENCE [LARGE SCALE GENOMIC DNA]</scope>
    <source>
        <strain evidence="2 3">G1w1</strain>
    </source>
</reference>
<feature type="transmembrane region" description="Helical" evidence="1">
    <location>
        <begin position="162"/>
        <end position="182"/>
    </location>
</feature>
<evidence type="ECO:0008006" key="4">
    <source>
        <dbReference type="Google" id="ProtNLM"/>
    </source>
</evidence>
<feature type="transmembrane region" description="Helical" evidence="1">
    <location>
        <begin position="377"/>
        <end position="398"/>
    </location>
</feature>
<feature type="transmembrane region" description="Helical" evidence="1">
    <location>
        <begin position="589"/>
        <end position="606"/>
    </location>
</feature>
<protein>
    <recommendedName>
        <fullName evidence="4">CDP-alcohol phosphatidyltransferase</fullName>
    </recommendedName>
</protein>
<keyword evidence="1" id="KW-0472">Membrane</keyword>
<organism evidence="2 3">
    <name type="scientific">Geobacillus icigianus</name>
    <dbReference type="NCBI Taxonomy" id="1430331"/>
    <lineage>
        <taxon>Bacteria</taxon>
        <taxon>Bacillati</taxon>
        <taxon>Bacillota</taxon>
        <taxon>Bacilli</taxon>
        <taxon>Bacillales</taxon>
        <taxon>Anoxybacillaceae</taxon>
        <taxon>Geobacillus</taxon>
    </lineage>
</organism>
<feature type="transmembrane region" description="Helical" evidence="1">
    <location>
        <begin position="538"/>
        <end position="556"/>
    </location>
</feature>
<keyword evidence="1" id="KW-1133">Transmembrane helix</keyword>
<dbReference type="EMBL" id="JPYA02000001">
    <property type="protein sequence ID" value="MEB3749168.1"/>
    <property type="molecule type" value="Genomic_DNA"/>
</dbReference>
<comment type="caution">
    <text evidence="2">The sequence shown here is derived from an EMBL/GenBank/DDBJ whole genome shotgun (WGS) entry which is preliminary data.</text>
</comment>
<feature type="transmembrane region" description="Helical" evidence="1">
    <location>
        <begin position="345"/>
        <end position="365"/>
    </location>
</feature>
<evidence type="ECO:0000313" key="2">
    <source>
        <dbReference type="EMBL" id="MEB3749168.1"/>
    </source>
</evidence>
<dbReference type="RefSeq" id="WP_324696766.1">
    <property type="nucleotide sequence ID" value="NZ_JPYA02000001.1"/>
</dbReference>
<sequence>MVNLDVFYKLKCWMFWKAKIRWKQIWGNYKLFNLPNPYIASIFSFVPRILGVLITLVLGFVIGYTYSHFLQFDAYYLWIIIFLLFLFDGVSDGLKTGKWISNTKEEDWLLTSCSLGNIEYLLFLWIDESIWNLRNRFISTVALFVGVFIAIPENIVHFISSFFLLLIINILITLLFTNIQYYSIKKSVYIQGRGFLLTAFLLFIFMPLLLFITRIADRMLNTVLEHKHFIDFGVLSKKYLLSVLAYLDKDLFPFTSLAKILVQGGSVRALVSLFIFIGILVIVNMGILLLIKKRDHIITHRTTMIDKLLIKTYRWLVIILPFISNKKHVKLYLETIFKHYFLKKYIVSILGVPFWITVIVSLTFLHDLPHNEFIEKLSIILSLILSTYISLSIPSYIFNKLKVRLSFDSEGEFFQYMFVHGVEPRDIYLIKTDTLKVLCLPTYSLQLFLILIFSTVDIYIKFIMILSSLAAFSLKTKYIILHSFLVPHYEYNNVSQIGNYPDQKLIYKWITGLILPCSIPFVPIVAWLRAVIDFKEFLLYYISWLLLGHIVVRYVLQRTFQQRHKHFSIEETSYNRGEKSDLNNFKKNLTVLSIVPVIYIIGVWFIYMKLFILASIILVGSHMFKNLILINSYNKLIKKIGV</sequence>
<feature type="transmembrane region" description="Helical" evidence="1">
    <location>
        <begin position="509"/>
        <end position="532"/>
    </location>
</feature>
<keyword evidence="1" id="KW-0812">Transmembrane</keyword>
<feature type="transmembrane region" description="Helical" evidence="1">
    <location>
        <begin position="38"/>
        <end position="62"/>
    </location>
</feature>
<feature type="transmembrane region" description="Helical" evidence="1">
    <location>
        <begin position="447"/>
        <end position="472"/>
    </location>
</feature>
<feature type="transmembrane region" description="Helical" evidence="1">
    <location>
        <begin position="137"/>
        <end position="156"/>
    </location>
</feature>
<keyword evidence="3" id="KW-1185">Reference proteome</keyword>